<comment type="similarity">
    <text evidence="1 5 6">Belongs to the acetyltransferase family. RimI subfamily.</text>
</comment>
<dbReference type="SUPFAM" id="SSF55729">
    <property type="entry name" value="Acyl-CoA N-acyltransferases (Nat)"/>
    <property type="match status" value="1"/>
</dbReference>
<dbReference type="Proteomes" id="UP000839052">
    <property type="component" value="Chromosome"/>
</dbReference>
<dbReference type="EMBL" id="OU912926">
    <property type="protein sequence ID" value="CAG9932173.1"/>
    <property type="molecule type" value="Genomic_DNA"/>
</dbReference>
<comment type="subcellular location">
    <subcellularLocation>
        <location evidence="5 6">Cytoplasm</location>
    </subcellularLocation>
</comment>
<dbReference type="InterPro" id="IPR000182">
    <property type="entry name" value="GNAT_dom"/>
</dbReference>
<dbReference type="RefSeq" id="WP_239796145.1">
    <property type="nucleotide sequence ID" value="NZ_OU912926.1"/>
</dbReference>
<keyword evidence="2 5" id="KW-0963">Cytoplasm</keyword>
<evidence type="ECO:0000256" key="6">
    <source>
        <dbReference type="RuleBase" id="RU363094"/>
    </source>
</evidence>
<evidence type="ECO:0000259" key="7">
    <source>
        <dbReference type="PROSITE" id="PS51186"/>
    </source>
</evidence>
<evidence type="ECO:0000256" key="2">
    <source>
        <dbReference type="ARBA" id="ARBA00022490"/>
    </source>
</evidence>
<dbReference type="PANTHER" id="PTHR43420">
    <property type="entry name" value="ACETYLTRANSFERASE"/>
    <property type="match status" value="1"/>
</dbReference>
<comment type="catalytic activity">
    <reaction evidence="5 6">
        <text>N-terminal L-alanyl-[ribosomal protein bS18] + acetyl-CoA = N-terminal N(alpha)-acetyl-L-alanyl-[ribosomal protein bS18] + CoA + H(+)</text>
        <dbReference type="Rhea" id="RHEA:43756"/>
        <dbReference type="Rhea" id="RHEA-COMP:10676"/>
        <dbReference type="Rhea" id="RHEA-COMP:10677"/>
        <dbReference type="ChEBI" id="CHEBI:15378"/>
        <dbReference type="ChEBI" id="CHEBI:57287"/>
        <dbReference type="ChEBI" id="CHEBI:57288"/>
        <dbReference type="ChEBI" id="CHEBI:64718"/>
        <dbReference type="ChEBI" id="CHEBI:83683"/>
        <dbReference type="EC" id="2.3.1.266"/>
    </reaction>
</comment>
<evidence type="ECO:0000256" key="3">
    <source>
        <dbReference type="ARBA" id="ARBA00022679"/>
    </source>
</evidence>
<feature type="active site" description="Proton donor" evidence="5">
    <location>
        <position position="123"/>
    </location>
</feature>
<dbReference type="Pfam" id="PF00583">
    <property type="entry name" value="Acetyltransf_1"/>
    <property type="match status" value="1"/>
</dbReference>
<dbReference type="PROSITE" id="PS51186">
    <property type="entry name" value="GNAT"/>
    <property type="match status" value="1"/>
</dbReference>
<dbReference type="InterPro" id="IPR016181">
    <property type="entry name" value="Acyl_CoA_acyltransferase"/>
</dbReference>
<evidence type="ECO:0000256" key="5">
    <source>
        <dbReference type="HAMAP-Rule" id="MF_02210"/>
    </source>
</evidence>
<comment type="caution">
    <text evidence="5">Lacks conserved residue(s) required for the propagation of feature annotation.</text>
</comment>
<evidence type="ECO:0000256" key="4">
    <source>
        <dbReference type="ARBA" id="ARBA00023315"/>
    </source>
</evidence>
<evidence type="ECO:0000313" key="9">
    <source>
        <dbReference type="Proteomes" id="UP000839052"/>
    </source>
</evidence>
<feature type="active site" description="Proton acceptor" evidence="5">
    <location>
        <position position="111"/>
    </location>
</feature>
<dbReference type="EC" id="2.3.1.266" evidence="5 6"/>
<dbReference type="Gene3D" id="3.40.630.30">
    <property type="match status" value="1"/>
</dbReference>
<keyword evidence="3 5" id="KW-0808">Transferase</keyword>
<reference evidence="8 9" key="1">
    <citation type="submission" date="2021-10" db="EMBL/GenBank/DDBJ databases">
        <authorList>
            <person name="Koch H."/>
        </authorList>
    </citation>
    <scope>NUCLEOTIDE SEQUENCE [LARGE SCALE GENOMIC DNA]</scope>
    <source>
        <strain evidence="8">6680</strain>
    </source>
</reference>
<dbReference type="InterPro" id="IPR006464">
    <property type="entry name" value="AcTrfase_RimI/Ard1"/>
</dbReference>
<accession>A0ABM8YXB4</accession>
<proteinExistence type="inferred from homology"/>
<feature type="binding site" evidence="5">
    <location>
        <position position="116"/>
    </location>
    <ligand>
        <name>acetyl-CoA</name>
        <dbReference type="ChEBI" id="CHEBI:57288"/>
    </ligand>
</feature>
<dbReference type="InterPro" id="IPR050680">
    <property type="entry name" value="YpeA/RimI_acetyltransf"/>
</dbReference>
<dbReference type="NCBIfam" id="TIGR01575">
    <property type="entry name" value="rimI"/>
    <property type="match status" value="1"/>
</dbReference>
<comment type="function">
    <text evidence="5 6">Acetylates the N-terminal alanine of ribosomal protein bS18.</text>
</comment>
<gene>
    <name evidence="5" type="primary">rimI</name>
    <name evidence="8" type="ORF">NTG6680_0920</name>
</gene>
<sequence>MKFSPLHTHTVLRDMNLADVAEIVCIEQRVHACPWSSGNFTDALKSNCVCKVYKAEGEILGYVVFMFAVDEVHLLNISIVAEYQRKGLGRRLLGATIEMASGCSMRRMLLEVRHSNAAALGLYRDVGFRQIGLRHGYYSAGNEREDGIVMEYLL</sequence>
<dbReference type="CDD" id="cd04301">
    <property type="entry name" value="NAT_SF"/>
    <property type="match status" value="1"/>
</dbReference>
<dbReference type="PANTHER" id="PTHR43420:SF51">
    <property type="entry name" value="PEPTIDYL-LYSINE N-ACETYLTRANSFERASE YIAC"/>
    <property type="match status" value="1"/>
</dbReference>
<evidence type="ECO:0000256" key="1">
    <source>
        <dbReference type="ARBA" id="ARBA00005395"/>
    </source>
</evidence>
<keyword evidence="4 5" id="KW-0012">Acyltransferase</keyword>
<dbReference type="HAMAP" id="MF_02210">
    <property type="entry name" value="RimI"/>
    <property type="match status" value="1"/>
</dbReference>
<evidence type="ECO:0000313" key="8">
    <source>
        <dbReference type="EMBL" id="CAG9932173.1"/>
    </source>
</evidence>
<name>A0ABM8YXB4_9PROT</name>
<feature type="binding site" evidence="5">
    <location>
        <begin position="85"/>
        <end position="90"/>
    </location>
    <ligand>
        <name>acetyl-CoA</name>
        <dbReference type="ChEBI" id="CHEBI:57288"/>
    </ligand>
</feature>
<dbReference type="InterPro" id="IPR043690">
    <property type="entry name" value="RimI"/>
</dbReference>
<dbReference type="GO" id="GO:0008999">
    <property type="term" value="F:protein-N-terminal-alanine acetyltransferase activity"/>
    <property type="evidence" value="ECO:0007669"/>
    <property type="project" value="UniProtKB-EC"/>
</dbReference>
<feature type="domain" description="N-acetyltransferase" evidence="7">
    <location>
        <begin position="10"/>
        <end position="154"/>
    </location>
</feature>
<organism evidence="8 9">
    <name type="scientific">Candidatus Nitrotoga arctica</name>
    <dbReference type="NCBI Taxonomy" id="453162"/>
    <lineage>
        <taxon>Bacteria</taxon>
        <taxon>Pseudomonadati</taxon>
        <taxon>Pseudomonadota</taxon>
        <taxon>Betaproteobacteria</taxon>
        <taxon>Nitrosomonadales</taxon>
        <taxon>Gallionellaceae</taxon>
        <taxon>Candidatus Nitrotoga</taxon>
    </lineage>
</organism>
<protein>
    <recommendedName>
        <fullName evidence="5 6">[Ribosomal protein bS18]-alanine N-acetyltransferase</fullName>
        <ecNumber evidence="5 6">2.3.1.266</ecNumber>
    </recommendedName>
</protein>
<keyword evidence="9" id="KW-1185">Reference proteome</keyword>